<keyword evidence="7" id="KW-0460">Magnesium</keyword>
<evidence type="ECO:0000256" key="6">
    <source>
        <dbReference type="ARBA" id="ARBA00022741"/>
    </source>
</evidence>
<accession>A0A1F7X0E1</accession>
<name>A0A1F7X0E1_9BACT</name>
<dbReference type="Gene3D" id="1.10.246.80">
    <property type="match status" value="1"/>
</dbReference>
<evidence type="ECO:0000256" key="2">
    <source>
        <dbReference type="ARBA" id="ARBA00022679"/>
    </source>
</evidence>
<dbReference type="GO" id="GO:0046872">
    <property type="term" value="F:metal ion binding"/>
    <property type="evidence" value="ECO:0007669"/>
    <property type="project" value="UniProtKB-KW"/>
</dbReference>
<dbReference type="InterPro" id="IPR002646">
    <property type="entry name" value="PolA_pol_head_dom"/>
</dbReference>
<dbReference type="Pfam" id="PF01966">
    <property type="entry name" value="HD"/>
    <property type="match status" value="1"/>
</dbReference>
<dbReference type="GO" id="GO:0016779">
    <property type="term" value="F:nucleotidyltransferase activity"/>
    <property type="evidence" value="ECO:0007669"/>
    <property type="project" value="UniProtKB-KW"/>
</dbReference>
<gene>
    <name evidence="11" type="ORF">A2159_03535</name>
</gene>
<dbReference type="PANTHER" id="PTHR46173">
    <property type="entry name" value="CCA TRNA NUCLEOTIDYLTRANSFERASE 1, MITOCHONDRIAL"/>
    <property type="match status" value="1"/>
</dbReference>
<comment type="cofactor">
    <cofactor evidence="1">
        <name>Mg(2+)</name>
        <dbReference type="ChEBI" id="CHEBI:18420"/>
    </cofactor>
</comment>
<dbReference type="PROSITE" id="PS51831">
    <property type="entry name" value="HD"/>
    <property type="match status" value="1"/>
</dbReference>
<dbReference type="SUPFAM" id="SSF81891">
    <property type="entry name" value="Poly A polymerase C-terminal region-like"/>
    <property type="match status" value="1"/>
</dbReference>
<dbReference type="InterPro" id="IPR032828">
    <property type="entry name" value="PolyA_RNA-bd"/>
</dbReference>
<evidence type="ECO:0000313" key="12">
    <source>
        <dbReference type="Proteomes" id="UP000179219"/>
    </source>
</evidence>
<reference evidence="11 12" key="1">
    <citation type="journal article" date="2016" name="Nat. Commun.">
        <title>Thousands of microbial genomes shed light on interconnected biogeochemical processes in an aquifer system.</title>
        <authorList>
            <person name="Anantharaman K."/>
            <person name="Brown C.T."/>
            <person name="Hug L.A."/>
            <person name="Sharon I."/>
            <person name="Castelle C.J."/>
            <person name="Probst A.J."/>
            <person name="Thomas B.C."/>
            <person name="Singh A."/>
            <person name="Wilkins M.J."/>
            <person name="Karaoz U."/>
            <person name="Brodie E.L."/>
            <person name="Williams K.H."/>
            <person name="Hubbard S.S."/>
            <person name="Banfield J.F."/>
        </authorList>
    </citation>
    <scope>NUCLEOTIDE SEQUENCE [LARGE SCALE GENOMIC DNA]</scope>
</reference>
<keyword evidence="3" id="KW-0819">tRNA processing</keyword>
<dbReference type="EMBL" id="MGFP01000045">
    <property type="protein sequence ID" value="OGM08574.1"/>
    <property type="molecule type" value="Genomic_DNA"/>
</dbReference>
<evidence type="ECO:0000256" key="4">
    <source>
        <dbReference type="ARBA" id="ARBA00022695"/>
    </source>
</evidence>
<evidence type="ECO:0000313" key="11">
    <source>
        <dbReference type="EMBL" id="OGM08574.1"/>
    </source>
</evidence>
<dbReference type="Pfam" id="PF13735">
    <property type="entry name" value="tRNA_NucTran2_2"/>
    <property type="match status" value="1"/>
</dbReference>
<dbReference type="InterPro" id="IPR006675">
    <property type="entry name" value="HDIG_dom"/>
</dbReference>
<dbReference type="Gene3D" id="1.10.3090.10">
    <property type="entry name" value="cca-adding enzyme, domain 2"/>
    <property type="match status" value="1"/>
</dbReference>
<dbReference type="GO" id="GO:0008033">
    <property type="term" value="P:tRNA processing"/>
    <property type="evidence" value="ECO:0007669"/>
    <property type="project" value="UniProtKB-KW"/>
</dbReference>
<dbReference type="NCBIfam" id="TIGR00277">
    <property type="entry name" value="HDIG"/>
    <property type="match status" value="1"/>
</dbReference>
<evidence type="ECO:0000259" key="10">
    <source>
        <dbReference type="PROSITE" id="PS51831"/>
    </source>
</evidence>
<evidence type="ECO:0000256" key="1">
    <source>
        <dbReference type="ARBA" id="ARBA00001946"/>
    </source>
</evidence>
<evidence type="ECO:0000256" key="5">
    <source>
        <dbReference type="ARBA" id="ARBA00022723"/>
    </source>
</evidence>
<dbReference type="InterPro" id="IPR032810">
    <property type="entry name" value="CCA-adding_enz_C"/>
</dbReference>
<keyword evidence="4" id="KW-0548">Nucleotidyltransferase</keyword>
<keyword evidence="8 9" id="KW-0694">RNA-binding</keyword>
<dbReference type="SUPFAM" id="SSF81301">
    <property type="entry name" value="Nucleotidyltransferase"/>
    <property type="match status" value="1"/>
</dbReference>
<organism evidence="11 12">
    <name type="scientific">Candidatus Woesebacteria bacterium RBG_13_34_9</name>
    <dbReference type="NCBI Taxonomy" id="1802477"/>
    <lineage>
        <taxon>Bacteria</taxon>
        <taxon>Candidatus Woeseibacteriota</taxon>
    </lineage>
</organism>
<dbReference type="Proteomes" id="UP000179219">
    <property type="component" value="Unassembled WGS sequence"/>
</dbReference>
<dbReference type="GO" id="GO:0000049">
    <property type="term" value="F:tRNA binding"/>
    <property type="evidence" value="ECO:0007669"/>
    <property type="project" value="TreeGrafter"/>
</dbReference>
<dbReference type="InterPro" id="IPR043519">
    <property type="entry name" value="NT_sf"/>
</dbReference>
<dbReference type="Pfam" id="PF01743">
    <property type="entry name" value="PolyA_pol"/>
    <property type="match status" value="1"/>
</dbReference>
<dbReference type="InterPro" id="IPR006674">
    <property type="entry name" value="HD_domain"/>
</dbReference>
<comment type="similarity">
    <text evidence="9">Belongs to the tRNA nucleotidyltransferase/poly(A) polymerase family.</text>
</comment>
<dbReference type="CDD" id="cd05398">
    <property type="entry name" value="NT_ClassII-CCAase"/>
    <property type="match status" value="1"/>
</dbReference>
<keyword evidence="6" id="KW-0547">Nucleotide-binding</keyword>
<comment type="caution">
    <text evidence="11">The sequence shown here is derived from an EMBL/GenBank/DDBJ whole genome shotgun (WGS) entry which is preliminary data.</text>
</comment>
<sequence>MLVKVPRKVSEIIKIFQSKGFEIYIVGGAVRDIIMGKDTYDWDFTTNAEPDEMLKILPHAHYTNDYGTVVIPNEKGKERPYEITTFRSEFGYSDTRRPDKVVWGKTLDDDVKRRDFTINALALKIAKKLQATDGLISIDCQLIDLFNGRKDLEHKLIRAVGDPNERFSEDALRLMRAIRIASELGFLIEDNTFKAIKTNAPLIHKISKERVRDEFLKILSSPHPYEGIMLLKNSSLLQEILPEMEKTFGVEQKSPERHHIYDVGTHSMLSLKFVAQRNSDPIVRLATLIHDIGKPTSYKKLESGVITFYNHEIIGANIAKRIADRLRFSKKQKEFLYTLVRWHQFSLDERQTDSAIRRFIRNVRLENITNIIDLRVGDRLGGGARETSWRLEEFKKRLIEAQKQPFSVRDLKIDGYDVMKILKLKPGPEVGKILNEIFKEVQDNKIENKREILLQKMKKITAGND</sequence>
<dbReference type="Gene3D" id="3.30.460.10">
    <property type="entry name" value="Beta Polymerase, domain 2"/>
    <property type="match status" value="1"/>
</dbReference>
<dbReference type="Pfam" id="PF12627">
    <property type="entry name" value="PolyA_pol_RNAbd"/>
    <property type="match status" value="1"/>
</dbReference>
<evidence type="ECO:0000256" key="8">
    <source>
        <dbReference type="ARBA" id="ARBA00022884"/>
    </source>
</evidence>
<dbReference type="PANTHER" id="PTHR46173:SF1">
    <property type="entry name" value="CCA TRNA NUCLEOTIDYLTRANSFERASE 1, MITOCHONDRIAL"/>
    <property type="match status" value="1"/>
</dbReference>
<proteinExistence type="inferred from homology"/>
<feature type="domain" description="HD" evidence="10">
    <location>
        <begin position="263"/>
        <end position="372"/>
    </location>
</feature>
<protein>
    <recommendedName>
        <fullName evidence="10">HD domain-containing protein</fullName>
    </recommendedName>
</protein>
<keyword evidence="2 9" id="KW-0808">Transferase</keyword>
<dbReference type="GO" id="GO:0000166">
    <property type="term" value="F:nucleotide binding"/>
    <property type="evidence" value="ECO:0007669"/>
    <property type="project" value="UniProtKB-KW"/>
</dbReference>
<keyword evidence="5" id="KW-0479">Metal-binding</keyword>
<evidence type="ECO:0000256" key="3">
    <source>
        <dbReference type="ARBA" id="ARBA00022694"/>
    </source>
</evidence>
<dbReference type="AlphaFoldDB" id="A0A1F7X0E1"/>
<evidence type="ECO:0000256" key="9">
    <source>
        <dbReference type="RuleBase" id="RU003953"/>
    </source>
</evidence>
<dbReference type="InterPro" id="IPR050264">
    <property type="entry name" value="Bact_CCA-adding_enz_type3_sf"/>
</dbReference>
<evidence type="ECO:0000256" key="7">
    <source>
        <dbReference type="ARBA" id="ARBA00022842"/>
    </source>
</evidence>